<evidence type="ECO:0000313" key="2">
    <source>
        <dbReference type="EMBL" id="CCO14493.1"/>
    </source>
</evidence>
<dbReference type="RefSeq" id="XP_007515614.1">
    <property type="nucleotide sequence ID" value="XM_007515552.1"/>
</dbReference>
<feature type="compositionally biased region" description="Acidic residues" evidence="1">
    <location>
        <begin position="90"/>
        <end position="104"/>
    </location>
</feature>
<reference evidence="2 3" key="1">
    <citation type="submission" date="2011-10" db="EMBL/GenBank/DDBJ databases">
        <authorList>
            <person name="Genoscope - CEA"/>
        </authorList>
    </citation>
    <scope>NUCLEOTIDE SEQUENCE [LARGE SCALE GENOMIC DNA]</scope>
    <source>
        <strain evidence="2 3">RCC 1105</strain>
    </source>
</reference>
<sequence>MKTKKKKNSNNDDDETHFIKVSSKLLQGLRLSPSSSKSEEGRTVSSSPSKRMMRLERKTSTLMFPLKKRVGLKKEAHQHPRCWSATSSSGEDDEGGEEEEEEEQFTPWRSSRASFDTEEEKEKDYYSRMNEEWCGTQMMDLDQFCANVKTAAVGESDDVEKSRSTTSFLTTEKITKRLLEGWSLARETCSECEMPMMRRNARRGDARWMDEVVCVECEDRDDEPRERFGRLRPGKRLALMEGKPRPPVGTKSFAKLYRGSNYSGEDQEELSPTSVL</sequence>
<dbReference type="InterPro" id="IPR009563">
    <property type="entry name" value="SSSCA1"/>
</dbReference>
<evidence type="ECO:0000256" key="1">
    <source>
        <dbReference type="SAM" id="MobiDB-lite"/>
    </source>
</evidence>
<dbReference type="EMBL" id="FO082278">
    <property type="protein sequence ID" value="CCO14493.1"/>
    <property type="molecule type" value="Genomic_DNA"/>
</dbReference>
<dbReference type="AlphaFoldDB" id="K8EZ38"/>
<dbReference type="GeneID" id="19018147"/>
<feature type="region of interest" description="Disordered" evidence="1">
    <location>
        <begin position="1"/>
        <end position="120"/>
    </location>
</feature>
<name>K8EZ38_9CHLO</name>
<feature type="region of interest" description="Disordered" evidence="1">
    <location>
        <begin position="237"/>
        <end position="276"/>
    </location>
</feature>
<dbReference type="Proteomes" id="UP000198341">
    <property type="component" value="Chromosome 1"/>
</dbReference>
<protein>
    <submittedName>
        <fullName evidence="2">Uncharacterized protein</fullName>
    </submittedName>
</protein>
<organism evidence="2 3">
    <name type="scientific">Bathycoccus prasinos</name>
    <dbReference type="NCBI Taxonomy" id="41875"/>
    <lineage>
        <taxon>Eukaryota</taxon>
        <taxon>Viridiplantae</taxon>
        <taxon>Chlorophyta</taxon>
        <taxon>Mamiellophyceae</taxon>
        <taxon>Mamiellales</taxon>
        <taxon>Bathycoccaceae</taxon>
        <taxon>Bathycoccus</taxon>
    </lineage>
</organism>
<dbReference type="Pfam" id="PF06677">
    <property type="entry name" value="Auto_anti-p27"/>
    <property type="match status" value="1"/>
</dbReference>
<gene>
    <name evidence="2" type="ORF">Bathy01g04120</name>
</gene>
<accession>K8EZ38</accession>
<dbReference type="KEGG" id="bpg:Bathy01g04120"/>
<feature type="compositionally biased region" description="Polar residues" evidence="1">
    <location>
        <begin position="260"/>
        <end position="276"/>
    </location>
</feature>
<proteinExistence type="predicted"/>
<keyword evidence="3" id="KW-1185">Reference proteome</keyword>
<evidence type="ECO:0000313" key="3">
    <source>
        <dbReference type="Proteomes" id="UP000198341"/>
    </source>
</evidence>